<organism evidence="3 4">
    <name type="scientific">Rosa chinensis</name>
    <name type="common">China rose</name>
    <dbReference type="NCBI Taxonomy" id="74649"/>
    <lineage>
        <taxon>Eukaryota</taxon>
        <taxon>Viridiplantae</taxon>
        <taxon>Streptophyta</taxon>
        <taxon>Embryophyta</taxon>
        <taxon>Tracheophyta</taxon>
        <taxon>Spermatophyta</taxon>
        <taxon>Magnoliopsida</taxon>
        <taxon>eudicotyledons</taxon>
        <taxon>Gunneridae</taxon>
        <taxon>Pentapetalae</taxon>
        <taxon>rosids</taxon>
        <taxon>fabids</taxon>
        <taxon>Rosales</taxon>
        <taxon>Rosaceae</taxon>
        <taxon>Rosoideae</taxon>
        <taxon>Rosoideae incertae sedis</taxon>
        <taxon>Rosa</taxon>
    </lineage>
</organism>
<dbReference type="Proteomes" id="UP000238479">
    <property type="component" value="Chromosome 2"/>
</dbReference>
<dbReference type="InterPro" id="IPR026961">
    <property type="entry name" value="PGG_dom"/>
</dbReference>
<feature type="domain" description="PGG" evidence="2">
    <location>
        <begin position="1"/>
        <end position="55"/>
    </location>
</feature>
<keyword evidence="4" id="KW-1185">Reference proteome</keyword>
<dbReference type="AlphaFoldDB" id="A0A2P6RVN1"/>
<dbReference type="STRING" id="74649.A0A2P6RVN1"/>
<protein>
    <submittedName>
        <fullName evidence="3">Putative PGG domain-containing protein</fullName>
    </submittedName>
</protein>
<keyword evidence="1" id="KW-0812">Transmembrane</keyword>
<dbReference type="Pfam" id="PF13962">
    <property type="entry name" value="PGG"/>
    <property type="match status" value="1"/>
</dbReference>
<keyword evidence="1" id="KW-0472">Membrane</keyword>
<evidence type="ECO:0000256" key="1">
    <source>
        <dbReference type="SAM" id="Phobius"/>
    </source>
</evidence>
<reference evidence="3 4" key="1">
    <citation type="journal article" date="2018" name="Nat. Genet.">
        <title>The Rosa genome provides new insights in the design of modern roses.</title>
        <authorList>
            <person name="Bendahmane M."/>
        </authorList>
    </citation>
    <scope>NUCLEOTIDE SEQUENCE [LARGE SCALE GENOMIC DNA]</scope>
    <source>
        <strain evidence="4">cv. Old Blush</strain>
    </source>
</reference>
<sequence length="103" mass="11263">MNPPGGVWQDNDNTHVAGQSVLAPYSKDSFKMFLFSNTAAFSSSTIVILFLVSNFPFYLEIWIAMADMTFTYGVSISSVSSKGNIKPGYTYIALALGSRYPIS</sequence>
<comment type="caution">
    <text evidence="3">The sequence shown here is derived from an EMBL/GenBank/DDBJ whole genome shotgun (WGS) entry which is preliminary data.</text>
</comment>
<proteinExistence type="predicted"/>
<accession>A0A2P6RVN1</accession>
<dbReference type="Gramene" id="PRQ50476">
    <property type="protein sequence ID" value="PRQ50476"/>
    <property type="gene ID" value="RchiOBHm_Chr2g0133611"/>
</dbReference>
<evidence type="ECO:0000313" key="3">
    <source>
        <dbReference type="EMBL" id="PRQ50476.1"/>
    </source>
</evidence>
<name>A0A2P6RVN1_ROSCH</name>
<keyword evidence="1" id="KW-1133">Transmembrane helix</keyword>
<feature type="transmembrane region" description="Helical" evidence="1">
    <location>
        <begin position="39"/>
        <end position="59"/>
    </location>
</feature>
<evidence type="ECO:0000313" key="4">
    <source>
        <dbReference type="Proteomes" id="UP000238479"/>
    </source>
</evidence>
<evidence type="ECO:0000259" key="2">
    <source>
        <dbReference type="Pfam" id="PF13962"/>
    </source>
</evidence>
<dbReference type="EMBL" id="PDCK01000040">
    <property type="protein sequence ID" value="PRQ50476.1"/>
    <property type="molecule type" value="Genomic_DNA"/>
</dbReference>
<gene>
    <name evidence="3" type="ORF">RchiOBHm_Chr2g0133611</name>
</gene>